<dbReference type="Proteomes" id="UP001162162">
    <property type="component" value="Unassembled WGS sequence"/>
</dbReference>
<comment type="caution">
    <text evidence="1">The sequence shown here is derived from an EMBL/GenBank/DDBJ whole genome shotgun (WGS) entry which is preliminary data.</text>
</comment>
<dbReference type="AlphaFoldDB" id="A0AAV8YB90"/>
<gene>
    <name evidence="1" type="ORF">NQ318_019313</name>
</gene>
<evidence type="ECO:0000313" key="2">
    <source>
        <dbReference type="Proteomes" id="UP001162162"/>
    </source>
</evidence>
<name>A0AAV8YB90_9CUCU</name>
<accession>A0AAV8YB90</accession>
<dbReference type="EMBL" id="JAPWTK010000138">
    <property type="protein sequence ID" value="KAJ8948328.1"/>
    <property type="molecule type" value="Genomic_DNA"/>
</dbReference>
<evidence type="ECO:0000313" key="1">
    <source>
        <dbReference type="EMBL" id="KAJ8948328.1"/>
    </source>
</evidence>
<protein>
    <submittedName>
        <fullName evidence="1">Uncharacterized protein</fullName>
    </submittedName>
</protein>
<sequence>MKNFRGTRRRISTEIPNNPLHRLRTHLQGYGNLIISEERYETALSTPGTLNAEKYLLETLIPFVQMLYDDELQQDYIQQDGARARIIRELINYIWLGIID</sequence>
<reference evidence="1" key="1">
    <citation type="journal article" date="2023" name="Insect Mol. Biol.">
        <title>Genome sequencing provides insights into the evolution of gene families encoding plant cell wall-degrading enzymes in longhorned beetles.</title>
        <authorList>
            <person name="Shin N.R."/>
            <person name="Okamura Y."/>
            <person name="Kirsch R."/>
            <person name="Pauchet Y."/>
        </authorList>
    </citation>
    <scope>NUCLEOTIDE SEQUENCE</scope>
    <source>
        <strain evidence="1">AMC_N1</strain>
    </source>
</reference>
<proteinExistence type="predicted"/>
<organism evidence="1 2">
    <name type="scientific">Aromia moschata</name>
    <dbReference type="NCBI Taxonomy" id="1265417"/>
    <lineage>
        <taxon>Eukaryota</taxon>
        <taxon>Metazoa</taxon>
        <taxon>Ecdysozoa</taxon>
        <taxon>Arthropoda</taxon>
        <taxon>Hexapoda</taxon>
        <taxon>Insecta</taxon>
        <taxon>Pterygota</taxon>
        <taxon>Neoptera</taxon>
        <taxon>Endopterygota</taxon>
        <taxon>Coleoptera</taxon>
        <taxon>Polyphaga</taxon>
        <taxon>Cucujiformia</taxon>
        <taxon>Chrysomeloidea</taxon>
        <taxon>Cerambycidae</taxon>
        <taxon>Cerambycinae</taxon>
        <taxon>Callichromatini</taxon>
        <taxon>Aromia</taxon>
    </lineage>
</organism>
<keyword evidence="2" id="KW-1185">Reference proteome</keyword>